<dbReference type="Pfam" id="PF13392">
    <property type="entry name" value="HNH_3"/>
    <property type="match status" value="1"/>
</dbReference>
<reference evidence="2" key="1">
    <citation type="submission" date="2016-01" db="EMBL/GenBank/DDBJ databases">
        <authorList>
            <person name="Peeters C."/>
        </authorList>
    </citation>
    <scope>NUCLEOTIDE SEQUENCE [LARGE SCALE GENOMIC DNA]</scope>
    <source>
        <strain evidence="2">LMG 29323</strain>
    </source>
</reference>
<dbReference type="STRING" id="1777141.AWB80_03111"/>
<comment type="caution">
    <text evidence="2">The sequence shown here is derived from an EMBL/GenBank/DDBJ whole genome shotgun (WGS) entry which is preliminary data.</text>
</comment>
<dbReference type="InterPro" id="IPR003615">
    <property type="entry name" value="HNH_nuc"/>
</dbReference>
<evidence type="ECO:0000259" key="1">
    <source>
        <dbReference type="Pfam" id="PF13392"/>
    </source>
</evidence>
<dbReference type="InterPro" id="IPR044925">
    <property type="entry name" value="His-Me_finger_sf"/>
</dbReference>
<dbReference type="EMBL" id="FCOE02000009">
    <property type="protein sequence ID" value="SAK65847.1"/>
    <property type="molecule type" value="Genomic_DNA"/>
</dbReference>
<dbReference type="SUPFAM" id="SSF54060">
    <property type="entry name" value="His-Me finger endonucleases"/>
    <property type="match status" value="1"/>
</dbReference>
<dbReference type="OrthoDB" id="6638408at2"/>
<dbReference type="Proteomes" id="UP000054911">
    <property type="component" value="Unassembled WGS sequence"/>
</dbReference>
<gene>
    <name evidence="2" type="ORF">AWB80_03111</name>
</gene>
<keyword evidence="3" id="KW-1185">Reference proteome</keyword>
<accession>A0A158B903</accession>
<evidence type="ECO:0000313" key="3">
    <source>
        <dbReference type="Proteomes" id="UP000054911"/>
    </source>
</evidence>
<proteinExistence type="predicted"/>
<evidence type="ECO:0000313" key="2">
    <source>
        <dbReference type="EMBL" id="SAK65847.1"/>
    </source>
</evidence>
<protein>
    <recommendedName>
        <fullName evidence="1">HNH nuclease domain-containing protein</fullName>
    </recommendedName>
</protein>
<feature type="domain" description="HNH nuclease" evidence="1">
    <location>
        <begin position="145"/>
        <end position="169"/>
    </location>
</feature>
<dbReference type="Gene3D" id="3.90.75.20">
    <property type="match status" value="1"/>
</dbReference>
<name>A0A158B903_9BURK</name>
<organism evidence="2 3">
    <name type="scientific">Caballeronia pedi</name>
    <dbReference type="NCBI Taxonomy" id="1777141"/>
    <lineage>
        <taxon>Bacteria</taxon>
        <taxon>Pseudomonadati</taxon>
        <taxon>Pseudomonadota</taxon>
        <taxon>Betaproteobacteria</taxon>
        <taxon>Burkholderiales</taxon>
        <taxon>Burkholderiaceae</taxon>
        <taxon>Caballeronia</taxon>
    </lineage>
</organism>
<sequence length="230" mass="26292">MQRRFWTDEEIARLKREYAHRQTGELAREFGCSIARVYAKAGELGLHKSESFMESDRSGRVQRGKQDARMIATRFQKGQTSWNKGVKGICGTHENCRRTQFKKGSMSGAAQHNYVPIGSERISKDGYLERKVNDDHPVPARRWVGVHRLVWEAEHGPIPPGHVVCFLPGRRTADPERITLDALELVSRAELAHRNHPRNRDPELAKLVQLKGAITRQVNRIAREAKEKQS</sequence>
<dbReference type="AlphaFoldDB" id="A0A158B903"/>